<accession>A0A6N9U8A5</accession>
<reference evidence="2 3" key="1">
    <citation type="submission" date="2020-01" db="EMBL/GenBank/DDBJ databases">
        <title>Insect and environment-associated Actinomycetes.</title>
        <authorList>
            <person name="Currrie C."/>
            <person name="Chevrette M."/>
            <person name="Carlson C."/>
            <person name="Stubbendieck R."/>
            <person name="Wendt-Pienkowski E."/>
        </authorList>
    </citation>
    <scope>NUCLEOTIDE SEQUENCE [LARGE SCALE GENOMIC DNA]</scope>
    <source>
        <strain evidence="2 3">SID11342</strain>
    </source>
</reference>
<feature type="compositionally biased region" description="Basic and acidic residues" evidence="1">
    <location>
        <begin position="41"/>
        <end position="52"/>
    </location>
</feature>
<sequence>MRKTLTATAFVLAAALVTGCGGGEEKSADDSKANTPAAGKTAEKTDEPKETGGDTVEQGSSHEVTIAVEGTGKSNVMYTLDDSDFAEVDLPWKKTATIAARGAERKVGRLVIVTPGNMTAVDGKIVAGRCSITVDGETVAESKDDSGKPCSYKLK</sequence>
<evidence type="ECO:0000313" key="3">
    <source>
        <dbReference type="Proteomes" id="UP000471293"/>
    </source>
</evidence>
<gene>
    <name evidence="2" type="ORF">G3I29_22115</name>
</gene>
<evidence type="ECO:0000313" key="2">
    <source>
        <dbReference type="EMBL" id="NEA18156.1"/>
    </source>
</evidence>
<dbReference type="InterPro" id="IPR038468">
    <property type="entry name" value="MmpS_C"/>
</dbReference>
<dbReference type="Proteomes" id="UP000471293">
    <property type="component" value="Unassembled WGS sequence"/>
</dbReference>
<dbReference type="PROSITE" id="PS51257">
    <property type="entry name" value="PROKAR_LIPOPROTEIN"/>
    <property type="match status" value="1"/>
</dbReference>
<dbReference type="RefSeq" id="WP_164347024.1">
    <property type="nucleotide sequence ID" value="NZ_JAAGLQ010000475.1"/>
</dbReference>
<feature type="region of interest" description="Disordered" evidence="1">
    <location>
        <begin position="21"/>
        <end position="62"/>
    </location>
</feature>
<evidence type="ECO:0008006" key="4">
    <source>
        <dbReference type="Google" id="ProtNLM"/>
    </source>
</evidence>
<proteinExistence type="predicted"/>
<comment type="caution">
    <text evidence="2">The sequence shown here is derived from an EMBL/GenBank/DDBJ whole genome shotgun (WGS) entry which is preliminary data.</text>
</comment>
<dbReference type="AlphaFoldDB" id="A0A6N9U8A5"/>
<feature type="compositionally biased region" description="Basic and acidic residues" evidence="1">
    <location>
        <begin position="23"/>
        <end position="32"/>
    </location>
</feature>
<name>A0A6N9U8A5_STRHA</name>
<organism evidence="2 3">
    <name type="scientific">Streptomyces halstedii</name>
    <dbReference type="NCBI Taxonomy" id="1944"/>
    <lineage>
        <taxon>Bacteria</taxon>
        <taxon>Bacillati</taxon>
        <taxon>Actinomycetota</taxon>
        <taxon>Actinomycetes</taxon>
        <taxon>Kitasatosporales</taxon>
        <taxon>Streptomycetaceae</taxon>
        <taxon>Streptomyces</taxon>
    </lineage>
</organism>
<dbReference type="EMBL" id="JAAGLQ010000475">
    <property type="protein sequence ID" value="NEA18156.1"/>
    <property type="molecule type" value="Genomic_DNA"/>
</dbReference>
<protein>
    <recommendedName>
        <fullName evidence="4">MmpS family membrane protein</fullName>
    </recommendedName>
</protein>
<evidence type="ECO:0000256" key="1">
    <source>
        <dbReference type="SAM" id="MobiDB-lite"/>
    </source>
</evidence>
<dbReference type="Gene3D" id="2.60.40.2880">
    <property type="entry name" value="MmpS1-5, C-terminal soluble domain"/>
    <property type="match status" value="1"/>
</dbReference>